<evidence type="ECO:0008006" key="3">
    <source>
        <dbReference type="Google" id="ProtNLM"/>
    </source>
</evidence>
<organism evidence="2">
    <name type="scientific">uncultured Chloroflexia bacterium</name>
    <dbReference type="NCBI Taxonomy" id="1672391"/>
    <lineage>
        <taxon>Bacteria</taxon>
        <taxon>Bacillati</taxon>
        <taxon>Chloroflexota</taxon>
        <taxon>Chloroflexia</taxon>
        <taxon>environmental samples</taxon>
    </lineage>
</organism>
<keyword evidence="1" id="KW-1133">Transmembrane helix</keyword>
<gene>
    <name evidence="2" type="ORF">AVDCRST_MAG26-1767</name>
</gene>
<keyword evidence="1" id="KW-0472">Membrane</keyword>
<name>A0A6J4IDG0_9CHLR</name>
<sequence length="142" mass="14888">MRVRRLARPVQLAVRAVLIALLAVAGAWACVAHCALLGSPHHRHGESNHQPAMHAHDEHMDGAHVASVPAVDGETASGSNSGAHCPPAPTVSALTIGVFLPIMLVLYLSALPVRLFRAAVVLVPVAVPPPRRPPRISPSFAI</sequence>
<accession>A0A6J4IDG0</accession>
<feature type="transmembrane region" description="Helical" evidence="1">
    <location>
        <begin position="12"/>
        <end position="38"/>
    </location>
</feature>
<dbReference type="EMBL" id="CADCTK010000399">
    <property type="protein sequence ID" value="CAA9247947.1"/>
    <property type="molecule type" value="Genomic_DNA"/>
</dbReference>
<reference evidence="2" key="1">
    <citation type="submission" date="2020-02" db="EMBL/GenBank/DDBJ databases">
        <authorList>
            <person name="Meier V. D."/>
        </authorList>
    </citation>
    <scope>NUCLEOTIDE SEQUENCE</scope>
    <source>
        <strain evidence="2">AVDCRST_MAG26</strain>
    </source>
</reference>
<protein>
    <recommendedName>
        <fullName evidence="3">DUF2946 domain-containing protein</fullName>
    </recommendedName>
</protein>
<evidence type="ECO:0000256" key="1">
    <source>
        <dbReference type="SAM" id="Phobius"/>
    </source>
</evidence>
<feature type="transmembrane region" description="Helical" evidence="1">
    <location>
        <begin position="88"/>
        <end position="108"/>
    </location>
</feature>
<proteinExistence type="predicted"/>
<evidence type="ECO:0000313" key="2">
    <source>
        <dbReference type="EMBL" id="CAA9247947.1"/>
    </source>
</evidence>
<dbReference type="AlphaFoldDB" id="A0A6J4IDG0"/>
<keyword evidence="1" id="KW-0812">Transmembrane</keyword>